<name>A0A743EJ35_SALER</name>
<dbReference type="AlphaFoldDB" id="A0A743EJ35"/>
<proteinExistence type="predicted"/>
<dbReference type="SUPFAM" id="SSF53756">
    <property type="entry name" value="UDP-Glycosyltransferase/glycogen phosphorylase"/>
    <property type="match status" value="1"/>
</dbReference>
<keyword evidence="2" id="KW-0808">Transferase</keyword>
<evidence type="ECO:0000313" key="2">
    <source>
        <dbReference type="EMBL" id="HAF1887734.1"/>
    </source>
</evidence>
<evidence type="ECO:0000259" key="1">
    <source>
        <dbReference type="Pfam" id="PF13439"/>
    </source>
</evidence>
<dbReference type="EMBL" id="DAAUIG010000010">
    <property type="protein sequence ID" value="HAF1887734.1"/>
    <property type="molecule type" value="Genomic_DNA"/>
</dbReference>
<dbReference type="GO" id="GO:0016757">
    <property type="term" value="F:glycosyltransferase activity"/>
    <property type="evidence" value="ECO:0007669"/>
    <property type="project" value="UniProtKB-ARBA"/>
</dbReference>
<reference evidence="2" key="2">
    <citation type="submission" date="2020-02" db="EMBL/GenBank/DDBJ databases">
        <authorList>
            <consortium name="NCBI Pathogen Detection Project"/>
        </authorList>
    </citation>
    <scope>NUCLEOTIDE SEQUENCE</scope>
    <source>
        <strain evidence="2">MA.MC_06-0610</strain>
    </source>
</reference>
<feature type="domain" description="Glycosyltransferase subfamily 4-like N-terminal" evidence="1">
    <location>
        <begin position="12"/>
        <end position="97"/>
    </location>
</feature>
<sequence>MNILYTESSPDIGGQELQAIAQMQAMTRARHQVVLACRADSRIAEEAEKHAIKVIPVPFRNSLHPPSVYALRRLVQKLFPDMVICHSRHDSNIVALTRATLSWLTRSAPASMPFCPRTAPRWMRPRKLRWRCA</sequence>
<organism evidence="2">
    <name type="scientific">Salmonella enterica</name>
    <name type="common">Salmonella choleraesuis</name>
    <dbReference type="NCBI Taxonomy" id="28901"/>
    <lineage>
        <taxon>Bacteria</taxon>
        <taxon>Pseudomonadati</taxon>
        <taxon>Pseudomonadota</taxon>
        <taxon>Gammaproteobacteria</taxon>
        <taxon>Enterobacterales</taxon>
        <taxon>Enterobacteriaceae</taxon>
        <taxon>Salmonella</taxon>
    </lineage>
</organism>
<accession>A0A743EJ35</accession>
<dbReference type="InterPro" id="IPR028098">
    <property type="entry name" value="Glyco_trans_4-like_N"/>
</dbReference>
<dbReference type="Gene3D" id="3.40.50.2000">
    <property type="entry name" value="Glycogen Phosphorylase B"/>
    <property type="match status" value="1"/>
</dbReference>
<gene>
    <name evidence="2" type="ORF">G8K31_003692</name>
</gene>
<comment type="caution">
    <text evidence="2">The sequence shown here is derived from an EMBL/GenBank/DDBJ whole genome shotgun (WGS) entry which is preliminary data.</text>
</comment>
<protein>
    <submittedName>
        <fullName evidence="2">Glycosyltransferase family 4 protein</fullName>
    </submittedName>
</protein>
<reference evidence="2" key="1">
    <citation type="journal article" date="2018" name="Genome Biol.">
        <title>SKESA: strategic k-mer extension for scrupulous assemblies.</title>
        <authorList>
            <person name="Souvorov A."/>
            <person name="Agarwala R."/>
            <person name="Lipman D.J."/>
        </authorList>
    </citation>
    <scope>NUCLEOTIDE SEQUENCE</scope>
    <source>
        <strain evidence="2">MA.MC_06-0610</strain>
    </source>
</reference>
<dbReference type="Pfam" id="PF13439">
    <property type="entry name" value="Glyco_transf_4"/>
    <property type="match status" value="1"/>
</dbReference>